<protein>
    <submittedName>
        <fullName evidence="5">ABC transporter substrate-binding protein</fullName>
    </submittedName>
</protein>
<dbReference type="Pfam" id="PF01547">
    <property type="entry name" value="SBP_bac_1"/>
    <property type="match status" value="1"/>
</dbReference>
<gene>
    <name evidence="5" type="ORF">JP75_00550</name>
</gene>
<evidence type="ECO:0000256" key="1">
    <source>
        <dbReference type="ARBA" id="ARBA00004418"/>
    </source>
</evidence>
<dbReference type="PANTHER" id="PTHR43649:SF14">
    <property type="entry name" value="BLR3389 PROTEIN"/>
    <property type="match status" value="1"/>
</dbReference>
<evidence type="ECO:0000256" key="2">
    <source>
        <dbReference type="ARBA" id="ARBA00008520"/>
    </source>
</evidence>
<dbReference type="Proteomes" id="UP000028981">
    <property type="component" value="Unassembled WGS sequence"/>
</dbReference>
<comment type="subcellular location">
    <subcellularLocation>
        <location evidence="1">Periplasm</location>
    </subcellularLocation>
</comment>
<reference evidence="5 6" key="1">
    <citation type="submission" date="2014-08" db="EMBL/GenBank/DDBJ databases">
        <authorList>
            <person name="Hassan Y.I."/>
            <person name="Lepp D."/>
            <person name="Zhou T."/>
        </authorList>
    </citation>
    <scope>NUCLEOTIDE SEQUENCE [LARGE SCALE GENOMIC DNA]</scope>
    <source>
        <strain evidence="5 6">IFO13584</strain>
    </source>
</reference>
<dbReference type="SUPFAM" id="SSF53850">
    <property type="entry name" value="Periplasmic binding protein-like II"/>
    <property type="match status" value="1"/>
</dbReference>
<dbReference type="AlphaFoldDB" id="A0A087M732"/>
<dbReference type="GO" id="GO:0042597">
    <property type="term" value="C:periplasmic space"/>
    <property type="evidence" value="ECO:0007669"/>
    <property type="project" value="UniProtKB-SubCell"/>
</dbReference>
<comment type="similarity">
    <text evidence="2">Belongs to the bacterial solute-binding protein 1 family.</text>
</comment>
<dbReference type="Gene3D" id="3.40.190.10">
    <property type="entry name" value="Periplasmic binding protein-like II"/>
    <property type="match status" value="1"/>
</dbReference>
<dbReference type="OrthoDB" id="9805950at2"/>
<dbReference type="InterPro" id="IPR006059">
    <property type="entry name" value="SBP"/>
</dbReference>
<comment type="caution">
    <text evidence="5">The sequence shown here is derived from an EMBL/GenBank/DDBJ whole genome shotgun (WGS) entry which is preliminary data.</text>
</comment>
<proteinExistence type="inferred from homology"/>
<organism evidence="5 6">
    <name type="scientific">Devosia riboflavina</name>
    <dbReference type="NCBI Taxonomy" id="46914"/>
    <lineage>
        <taxon>Bacteria</taxon>
        <taxon>Pseudomonadati</taxon>
        <taxon>Pseudomonadota</taxon>
        <taxon>Alphaproteobacteria</taxon>
        <taxon>Hyphomicrobiales</taxon>
        <taxon>Devosiaceae</taxon>
        <taxon>Devosia</taxon>
    </lineage>
</organism>
<feature type="signal peptide" evidence="4">
    <location>
        <begin position="1"/>
        <end position="24"/>
    </location>
</feature>
<feature type="chain" id="PRO_5001825949" evidence="4">
    <location>
        <begin position="25"/>
        <end position="449"/>
    </location>
</feature>
<dbReference type="InterPro" id="IPR050490">
    <property type="entry name" value="Bact_solute-bd_prot1"/>
</dbReference>
<name>A0A087M732_9HYPH</name>
<evidence type="ECO:0000313" key="5">
    <source>
        <dbReference type="EMBL" id="KFL32685.1"/>
    </source>
</evidence>
<keyword evidence="3" id="KW-0574">Periplasm</keyword>
<sequence>MNNRMRALALGLIGATSVAIPAFAVDINVTCRCVIGGVNSGTAQWIEESVIPAFEAAHPDVNVVLNQFGGEDAQLTQQLALDFSTGAGPDVSAFDGFLIPSFVEGGLLKSLDEVAGPEVNDWSGWAALSDGSRALMEYQGKFYGIPLGTDVRMIHTRKDILTEAGIDADTWQPTSWEEVLDAARAIKKIKPDSFPIQLNAGVAMGEATTMQGYWLALLGTGEGVTDENGKFIVSSQGILDTLNLYKTIYVDEQLGDQRAQLLADGRNRSFANFRDGVTALLFEGDYFYRSVTPEGSEFAVPNRDEVMGWVKVPAKEPGAGIRGQDFVTISGGTGFVINPATDAPKEAWAFLSFMNEPEMQNAFQAIQPRITARTDIEIPNSPFLTEASQALLPLTTARPNDPNYNAVSSEIQRMTEAVVSGELSPEDAMAQYKAAVIAIVGEDNTVSLL</sequence>
<dbReference type="RefSeq" id="WP_035077663.1">
    <property type="nucleotide sequence ID" value="NZ_JQGC01000001.1"/>
</dbReference>
<keyword evidence="6" id="KW-1185">Reference proteome</keyword>
<dbReference type="STRING" id="46914.JP75_00550"/>
<evidence type="ECO:0000313" key="6">
    <source>
        <dbReference type="Proteomes" id="UP000028981"/>
    </source>
</evidence>
<dbReference type="PANTHER" id="PTHR43649">
    <property type="entry name" value="ARABINOSE-BINDING PROTEIN-RELATED"/>
    <property type="match status" value="1"/>
</dbReference>
<accession>A0A087M732</accession>
<evidence type="ECO:0000256" key="4">
    <source>
        <dbReference type="SAM" id="SignalP"/>
    </source>
</evidence>
<dbReference type="EMBL" id="JQGC01000001">
    <property type="protein sequence ID" value="KFL32685.1"/>
    <property type="molecule type" value="Genomic_DNA"/>
</dbReference>
<evidence type="ECO:0000256" key="3">
    <source>
        <dbReference type="ARBA" id="ARBA00022764"/>
    </source>
</evidence>
<keyword evidence="4" id="KW-0732">Signal</keyword>